<reference evidence="3 4" key="1">
    <citation type="journal article" date="2018" name="Int. J. Syst. Evol. Microbiol.">
        <title>Pseudooceanicola lipolyticus sp. nov., a marine alphaproteobacterium, reclassification of Oceanicola flagellatus as Pseudooceanicola flagellatus comb. nov. and emended description of the genus Pseudooceanicola.</title>
        <authorList>
            <person name="Huang M.-M."/>
            <person name="Guo L.-L."/>
            <person name="Wu Y.-H."/>
            <person name="Lai Q.-L."/>
            <person name="Shao Z.-Z."/>
            <person name="Wang C.-S."/>
            <person name="Wu M."/>
            <person name="Xu X.-W."/>
        </authorList>
    </citation>
    <scope>NUCLEOTIDE SEQUENCE [LARGE SCALE GENOMIC DNA]</scope>
    <source>
        <strain evidence="3 4">157</strain>
    </source>
</reference>
<name>A0A2M8IVA7_9RHOB</name>
<keyword evidence="2" id="KW-0732">Signal</keyword>
<feature type="chain" id="PRO_5014598262" evidence="2">
    <location>
        <begin position="25"/>
        <end position="788"/>
    </location>
</feature>
<evidence type="ECO:0000256" key="1">
    <source>
        <dbReference type="SAM" id="MobiDB-lite"/>
    </source>
</evidence>
<feature type="compositionally biased region" description="Low complexity" evidence="1">
    <location>
        <begin position="224"/>
        <end position="236"/>
    </location>
</feature>
<accession>A0A2M8IVA7</accession>
<protein>
    <submittedName>
        <fullName evidence="3">Uncharacterized protein</fullName>
    </submittedName>
</protein>
<evidence type="ECO:0000256" key="2">
    <source>
        <dbReference type="SAM" id="SignalP"/>
    </source>
</evidence>
<feature type="signal peptide" evidence="2">
    <location>
        <begin position="1"/>
        <end position="24"/>
    </location>
</feature>
<evidence type="ECO:0000313" key="3">
    <source>
        <dbReference type="EMBL" id="PJE34438.1"/>
    </source>
</evidence>
<feature type="region of interest" description="Disordered" evidence="1">
    <location>
        <begin position="224"/>
        <end position="248"/>
    </location>
</feature>
<dbReference type="EMBL" id="PGTB01000182">
    <property type="protein sequence ID" value="PJE34438.1"/>
    <property type="molecule type" value="Genomic_DNA"/>
</dbReference>
<sequence length="788" mass="84265">MRLNWCRTRAALVIAALACGPAQAQSVATDKPVYQPNETITVTFANAPGHNNDYVTLAPLGAPATINIGGQFLRGETRGSRAIRGQPGGVFEARLISGQTAQVLAAQKFAVGRTCLQDAVAQSQVCDLSISVEKPEFALGEPIGVAFQGLPGQTGNEVLVLAPANAPDGKYAEAHRAARKMYGQHYFKGQPAGDYEIRLHLNGNPTPHLRVPFRVSAAAAVQTDRAAAAPPASAAAPPSPGKTPVASLPQPGLAGHWIGYVQCERKNRRAQGTGADARLVFTLGGAGSPGTDLFVLIPGQDGLALRMSETIDPSGATLSLDPQAWIYPPRANTAPVALRATLDPNGLILTGSLSNLPGCPSFTAYKHNRDNRPRAGGVLALVAQYGNAATNTENCTNFLRFTSHDAVAQSSGVDIPEVVVDGDLFYTMVGVPYEGWQRDDRSVFERFWSMCVREIGKDRTGIQAQLLLQAAQTQRALQTFLIYTQPASAAQGRDQRSHIGFLGNYAALTGLRISRLYADLETRTAQAMEATRSNLASVLNSIEVIGGRQGPYIALPDRDRDSFVALLRQERARLSGTLADAEFAAFDIARYSRDLDGLIEARGVEAAIVADIEGFALPAQTEDIRRRFVDTFADLSATVTGQLIAAIPAPAPQPQALIEGRTHTAQAERHAIPHLAKVDQTQFRTALARRNSETAAQIAPGFPDWLMAHISPDEQGRQAIEALAQDMLGTPLHELGAFSGDAAYRTLARAILSREERLHFELCALPPGFEELAELLCAESAVIAMFDG</sequence>
<organism evidence="3 4">
    <name type="scientific">Pseudooceanicola lipolyticus</name>
    <dbReference type="NCBI Taxonomy" id="2029104"/>
    <lineage>
        <taxon>Bacteria</taxon>
        <taxon>Pseudomonadati</taxon>
        <taxon>Pseudomonadota</taxon>
        <taxon>Alphaproteobacteria</taxon>
        <taxon>Rhodobacterales</taxon>
        <taxon>Paracoccaceae</taxon>
        <taxon>Pseudooceanicola</taxon>
    </lineage>
</organism>
<dbReference type="AlphaFoldDB" id="A0A2M8IVA7"/>
<dbReference type="Proteomes" id="UP000231553">
    <property type="component" value="Unassembled WGS sequence"/>
</dbReference>
<gene>
    <name evidence="3" type="ORF">CVM52_22265</name>
</gene>
<evidence type="ECO:0000313" key="4">
    <source>
        <dbReference type="Proteomes" id="UP000231553"/>
    </source>
</evidence>
<keyword evidence="4" id="KW-1185">Reference proteome</keyword>
<proteinExistence type="predicted"/>
<dbReference type="OrthoDB" id="8455878at2"/>
<dbReference type="RefSeq" id="WP_133119938.1">
    <property type="nucleotide sequence ID" value="NZ_PGTB01000182.1"/>
</dbReference>
<comment type="caution">
    <text evidence="3">The sequence shown here is derived from an EMBL/GenBank/DDBJ whole genome shotgun (WGS) entry which is preliminary data.</text>
</comment>